<dbReference type="InterPro" id="IPR036397">
    <property type="entry name" value="RNaseH_sf"/>
</dbReference>
<dbReference type="Gene3D" id="3.30.420.10">
    <property type="entry name" value="Ribonuclease H-like superfamily/Ribonuclease H"/>
    <property type="match status" value="1"/>
</dbReference>
<dbReference type="InterPro" id="IPR012337">
    <property type="entry name" value="RNaseH-like_sf"/>
</dbReference>
<accession>A0A1B0DCX4</accession>
<dbReference type="VEuPathDB" id="VectorBase:PPAI005745"/>
<dbReference type="FunFam" id="3.30.420.10:FF:000014">
    <property type="entry name" value="Piwi-like RNA-mediated gene silencing 1"/>
    <property type="match status" value="1"/>
</dbReference>
<name>A0A1B0DCX4_PHLPP</name>
<organism evidence="1 2">
    <name type="scientific">Phlebotomus papatasi</name>
    <name type="common">Sandfly</name>
    <dbReference type="NCBI Taxonomy" id="29031"/>
    <lineage>
        <taxon>Eukaryota</taxon>
        <taxon>Metazoa</taxon>
        <taxon>Ecdysozoa</taxon>
        <taxon>Arthropoda</taxon>
        <taxon>Hexapoda</taxon>
        <taxon>Insecta</taxon>
        <taxon>Pterygota</taxon>
        <taxon>Neoptera</taxon>
        <taxon>Endopterygota</taxon>
        <taxon>Diptera</taxon>
        <taxon>Nematocera</taxon>
        <taxon>Psychodoidea</taxon>
        <taxon>Psychodidae</taxon>
        <taxon>Phlebotomus</taxon>
        <taxon>Phlebotomus</taxon>
    </lineage>
</organism>
<dbReference type="AlphaFoldDB" id="A0A1B0DCX4"/>
<dbReference type="PROSITE" id="PS50822">
    <property type="entry name" value="PIWI"/>
    <property type="match status" value="1"/>
</dbReference>
<dbReference type="GO" id="GO:0003676">
    <property type="term" value="F:nucleic acid binding"/>
    <property type="evidence" value="ECO:0007669"/>
    <property type="project" value="InterPro"/>
</dbReference>
<evidence type="ECO:0000313" key="2">
    <source>
        <dbReference type="Proteomes" id="UP000092462"/>
    </source>
</evidence>
<dbReference type="PANTHER" id="PTHR22891">
    <property type="entry name" value="EUKARYOTIC TRANSLATION INITIATION FACTOR 2C"/>
    <property type="match status" value="1"/>
</dbReference>
<reference evidence="1" key="1">
    <citation type="submission" date="2022-08" db="UniProtKB">
        <authorList>
            <consortium name="EnsemblMetazoa"/>
        </authorList>
    </citation>
    <scope>IDENTIFICATION</scope>
    <source>
        <strain evidence="1">Israel</strain>
    </source>
</reference>
<dbReference type="Gene3D" id="3.40.50.2300">
    <property type="match status" value="1"/>
</dbReference>
<proteinExistence type="predicted"/>
<protein>
    <submittedName>
        <fullName evidence="1">Uncharacterized protein</fullName>
    </submittedName>
</protein>
<dbReference type="EnsemblMetazoa" id="PPAI005745-RA">
    <property type="protein sequence ID" value="PPAI005745-PA"/>
    <property type="gene ID" value="PPAI005745"/>
</dbReference>
<evidence type="ECO:0000313" key="1">
    <source>
        <dbReference type="EnsemblMetazoa" id="PPAI005745-PA"/>
    </source>
</evidence>
<dbReference type="VEuPathDB" id="VectorBase:PPAPM1_002204"/>
<sequence>YDRPNNEADWTFLTKKNRLFECDRLVNWHVICTDRDYNLTTKFLSMMMSTAGRAGFQISNAKFIRIRDDRSTSYVHAIEQACNDSTQIIMCVVPNQSGDRYSAIKKKSLVDRAVPTQVMWTRVMSNDKVLGGAVSKVMIQMNCKLGNAPWTVRIPLKGVMNCGFDVTFDANDKSRSYGAFVSTMDLRQCNTYYSAISQHRHGEEMSNFLVVNMMKALKQYEQIHKEPPGRIIFYRDGVGEGDLSHVMEFEVRKLVDDLKKAYGERAPKLAYIIVTKRINTRIFKKINGRDEIQNPPPGTVVDDVITLPERYDFFIVSQSTRQGTIAPTSYNVIYDQTGLPADKIQIWTYKMTHLYYNWSGNVKVPAVCQYAQKLAILVGQHIHAEPNALLEKRLYFL</sequence>
<dbReference type="Pfam" id="PF02171">
    <property type="entry name" value="Piwi"/>
    <property type="match status" value="1"/>
</dbReference>
<dbReference type="CDD" id="cd04658">
    <property type="entry name" value="Piwi_piwi-like_Euk"/>
    <property type="match status" value="1"/>
</dbReference>
<dbReference type="SMART" id="SM00950">
    <property type="entry name" value="Piwi"/>
    <property type="match status" value="1"/>
</dbReference>
<keyword evidence="2" id="KW-1185">Reference proteome</keyword>
<dbReference type="Proteomes" id="UP000092462">
    <property type="component" value="Unassembled WGS sequence"/>
</dbReference>
<dbReference type="InterPro" id="IPR003165">
    <property type="entry name" value="Piwi"/>
</dbReference>
<dbReference type="EMBL" id="AJVK01031461">
    <property type="status" value="NOT_ANNOTATED_CDS"/>
    <property type="molecule type" value="Genomic_DNA"/>
</dbReference>
<dbReference type="SUPFAM" id="SSF53098">
    <property type="entry name" value="Ribonuclease H-like"/>
    <property type="match status" value="1"/>
</dbReference>